<evidence type="ECO:0000313" key="9">
    <source>
        <dbReference type="EMBL" id="MFD1938690.1"/>
    </source>
</evidence>
<comment type="catalytic activity">
    <reaction evidence="1">
        <text>Hydrolysis of Pro-|-Xaa &gt;&gt; Ala-|-Xaa in oligopeptides.</text>
        <dbReference type="EC" id="3.4.21.26"/>
    </reaction>
</comment>
<dbReference type="SUPFAM" id="SSF53474">
    <property type="entry name" value="alpha/beta-Hydrolases"/>
    <property type="match status" value="1"/>
</dbReference>
<sequence>MSDITEPPIARVDVVRETLHGITLEDPYRWMETEGEEFHHWLDGQARHAREHLDALPHRAGLLTRMRELGSALTRYFGLAMAADKVFALVREPDARVPVLTVTEADGASRVLFDPSAVPGDGHHAIDWYVPSPDGRHVACAVSDSGSEDSSIHVIDADSGALRETIPPTTRFAFLSWLEDSRSFVYHRYVEQHRLDSRSFLHQLGADPAQDTVVLARGLNPHVELTPRDRPFLVVPPHGEWMLAIVSHGALSPWPWTSEQLSDCTIYVAPRAGLADPATCPWRKVAGAADGVTTFATSHDTLYLVSHRDAPRSRVLAVPLAVPDLSRAQVVVPAGERAVESVRVVGDRLLVRDLDGGVSRVRHVPLSGGEPADLPMPVDGAILEWTTHPTRPEVLLLVAGWTDAPRLYRYDGQSLQDTGLAPRSPVDYGDVHVRTLHVPARDGTPIPLTVIHHKDLELDGDNPAVLTGYGSHGFIDLPEFRPEMLAWYERGGVYAVAHLRGGGAYGREWHEAGRGERKQATITDFIDCAEHLIALGYTRPGRLAAEGASSGGIPTGGALVRRPDLWAAMAMHVPTVNATRNEFTESGPINVPEFGSVTTEEGLRALLIIDAYLRVRDGVPYPAVLLTAGLRDARVPPWQPAKLAARLQAATASSRPVLMRVEEHGWHGAGSTRDQEQALLADVLAFILHASDGRSGPACDAQLPSRPPGGRAGDPGSAPHGYPQRTPEQGQVSDTDLDHGPDIAGPPFS</sequence>
<dbReference type="PANTHER" id="PTHR42881">
    <property type="entry name" value="PROLYL ENDOPEPTIDASE"/>
    <property type="match status" value="1"/>
</dbReference>
<keyword evidence="3" id="KW-0645">Protease</keyword>
<dbReference type="RefSeq" id="WP_379580773.1">
    <property type="nucleotide sequence ID" value="NZ_JBHUFV010000068.1"/>
</dbReference>
<evidence type="ECO:0000256" key="6">
    <source>
        <dbReference type="SAM" id="MobiDB-lite"/>
    </source>
</evidence>
<dbReference type="Pfam" id="PF02897">
    <property type="entry name" value="Peptidase_S9_N"/>
    <property type="match status" value="2"/>
</dbReference>
<feature type="domain" description="Peptidase S9A N-terminal" evidence="8">
    <location>
        <begin position="282"/>
        <end position="414"/>
    </location>
</feature>
<organism evidence="9 10">
    <name type="scientific">Nonomuraea mangrovi</name>
    <dbReference type="NCBI Taxonomy" id="2316207"/>
    <lineage>
        <taxon>Bacteria</taxon>
        <taxon>Bacillati</taxon>
        <taxon>Actinomycetota</taxon>
        <taxon>Actinomycetes</taxon>
        <taxon>Streptosporangiales</taxon>
        <taxon>Streptosporangiaceae</taxon>
        <taxon>Nonomuraea</taxon>
    </lineage>
</organism>
<gene>
    <name evidence="9" type="ORF">ACFSKW_45215</name>
</gene>
<reference evidence="10" key="1">
    <citation type="journal article" date="2019" name="Int. J. Syst. Evol. Microbiol.">
        <title>The Global Catalogue of Microorganisms (GCM) 10K type strain sequencing project: providing services to taxonomists for standard genome sequencing and annotation.</title>
        <authorList>
            <consortium name="The Broad Institute Genomics Platform"/>
            <consortium name="The Broad Institute Genome Sequencing Center for Infectious Disease"/>
            <person name="Wu L."/>
            <person name="Ma J."/>
        </authorList>
    </citation>
    <scope>NUCLEOTIDE SEQUENCE [LARGE SCALE GENOMIC DNA]</scope>
    <source>
        <strain evidence="10">ICMP 6774ER</strain>
    </source>
</reference>
<keyword evidence="10" id="KW-1185">Reference proteome</keyword>
<evidence type="ECO:0000259" key="7">
    <source>
        <dbReference type="Pfam" id="PF00326"/>
    </source>
</evidence>
<dbReference type="PRINTS" id="PR00862">
    <property type="entry name" value="PROLIGOPTASE"/>
</dbReference>
<evidence type="ECO:0000256" key="1">
    <source>
        <dbReference type="ARBA" id="ARBA00001070"/>
    </source>
</evidence>
<evidence type="ECO:0000256" key="5">
    <source>
        <dbReference type="ARBA" id="ARBA00022825"/>
    </source>
</evidence>
<evidence type="ECO:0000256" key="3">
    <source>
        <dbReference type="ARBA" id="ARBA00022670"/>
    </source>
</evidence>
<accession>A0ABW4T9U0</accession>
<dbReference type="InterPro" id="IPR051167">
    <property type="entry name" value="Prolyl_oligopep/macrocyclase"/>
</dbReference>
<dbReference type="EMBL" id="JBHUFV010000068">
    <property type="protein sequence ID" value="MFD1938690.1"/>
    <property type="molecule type" value="Genomic_DNA"/>
</dbReference>
<evidence type="ECO:0000256" key="2">
    <source>
        <dbReference type="ARBA" id="ARBA00011897"/>
    </source>
</evidence>
<evidence type="ECO:0000259" key="8">
    <source>
        <dbReference type="Pfam" id="PF02897"/>
    </source>
</evidence>
<dbReference type="EC" id="3.4.21.26" evidence="2"/>
<dbReference type="Proteomes" id="UP001597368">
    <property type="component" value="Unassembled WGS sequence"/>
</dbReference>
<keyword evidence="5" id="KW-0720">Serine protease</keyword>
<dbReference type="InterPro" id="IPR002470">
    <property type="entry name" value="Peptidase_S9A"/>
</dbReference>
<name>A0ABW4T9U0_9ACTN</name>
<feature type="domain" description="Peptidase S9 prolyl oligopeptidase catalytic" evidence="7">
    <location>
        <begin position="479"/>
        <end position="691"/>
    </location>
</feature>
<keyword evidence="4" id="KW-0378">Hydrolase</keyword>
<proteinExistence type="predicted"/>
<evidence type="ECO:0000256" key="4">
    <source>
        <dbReference type="ARBA" id="ARBA00022801"/>
    </source>
</evidence>
<feature type="domain" description="Peptidase S9A N-terminal" evidence="8">
    <location>
        <begin position="7"/>
        <end position="220"/>
    </location>
</feature>
<dbReference type="Pfam" id="PF00326">
    <property type="entry name" value="Peptidase_S9"/>
    <property type="match status" value="1"/>
</dbReference>
<protein>
    <recommendedName>
        <fullName evidence="2">prolyl oligopeptidase</fullName>
        <ecNumber evidence="2">3.4.21.26</ecNumber>
    </recommendedName>
</protein>
<dbReference type="InterPro" id="IPR001375">
    <property type="entry name" value="Peptidase_S9_cat"/>
</dbReference>
<dbReference type="Gene3D" id="2.130.10.120">
    <property type="entry name" value="Prolyl oligopeptidase, N-terminal domain"/>
    <property type="match status" value="1"/>
</dbReference>
<dbReference type="InterPro" id="IPR023302">
    <property type="entry name" value="Pept_S9A_N"/>
</dbReference>
<dbReference type="InterPro" id="IPR029058">
    <property type="entry name" value="AB_hydrolase_fold"/>
</dbReference>
<comment type="caution">
    <text evidence="9">The sequence shown here is derived from an EMBL/GenBank/DDBJ whole genome shotgun (WGS) entry which is preliminary data.</text>
</comment>
<dbReference type="SUPFAM" id="SSF50993">
    <property type="entry name" value="Peptidase/esterase 'gauge' domain"/>
    <property type="match status" value="1"/>
</dbReference>
<dbReference type="PANTHER" id="PTHR42881:SF2">
    <property type="entry name" value="PROLYL ENDOPEPTIDASE"/>
    <property type="match status" value="1"/>
</dbReference>
<feature type="region of interest" description="Disordered" evidence="6">
    <location>
        <begin position="694"/>
        <end position="749"/>
    </location>
</feature>
<dbReference type="Gene3D" id="3.40.50.1820">
    <property type="entry name" value="alpha/beta hydrolase"/>
    <property type="match status" value="1"/>
</dbReference>
<evidence type="ECO:0000313" key="10">
    <source>
        <dbReference type="Proteomes" id="UP001597368"/>
    </source>
</evidence>